<evidence type="ECO:0008006" key="9">
    <source>
        <dbReference type="Google" id="ProtNLM"/>
    </source>
</evidence>
<organism evidence="7 8">
    <name type="scientific">Patiria miniata</name>
    <name type="common">Bat star</name>
    <name type="synonym">Asterina miniata</name>
    <dbReference type="NCBI Taxonomy" id="46514"/>
    <lineage>
        <taxon>Eukaryota</taxon>
        <taxon>Metazoa</taxon>
        <taxon>Echinodermata</taxon>
        <taxon>Eleutherozoa</taxon>
        <taxon>Asterozoa</taxon>
        <taxon>Asteroidea</taxon>
        <taxon>Valvatacea</taxon>
        <taxon>Valvatida</taxon>
        <taxon>Asterinidae</taxon>
        <taxon>Patiria</taxon>
    </lineage>
</organism>
<keyword evidence="4" id="KW-0520">NAD</keyword>
<feature type="chain" id="PRO_5037963282" description="ADP-ribosyl cyclase/cyclic ADP-ribose hydrolase" evidence="6">
    <location>
        <begin position="19"/>
        <end position="320"/>
    </location>
</feature>
<feature type="signal peptide" evidence="6">
    <location>
        <begin position="1"/>
        <end position="18"/>
    </location>
</feature>
<dbReference type="GO" id="GO:0016740">
    <property type="term" value="F:transferase activity"/>
    <property type="evidence" value="ECO:0007669"/>
    <property type="project" value="UniProtKB-KW"/>
</dbReference>
<keyword evidence="3" id="KW-0378">Hydrolase</keyword>
<evidence type="ECO:0000313" key="7">
    <source>
        <dbReference type="EnsemblMetazoa" id="XP_038049767.1"/>
    </source>
</evidence>
<dbReference type="CDD" id="cd04759">
    <property type="entry name" value="Rib_hydrolase"/>
    <property type="match status" value="1"/>
</dbReference>
<dbReference type="OrthoDB" id="10028716at2759"/>
<evidence type="ECO:0000256" key="5">
    <source>
        <dbReference type="ARBA" id="ARBA00023157"/>
    </source>
</evidence>
<keyword evidence="2" id="KW-0808">Transferase</keyword>
<dbReference type="AlphaFoldDB" id="A0A913ZDB4"/>
<protein>
    <recommendedName>
        <fullName evidence="9">ADP-ribosyl cyclase/cyclic ADP-ribose hydrolase</fullName>
    </recommendedName>
</protein>
<dbReference type="GO" id="GO:0005886">
    <property type="term" value="C:plasma membrane"/>
    <property type="evidence" value="ECO:0007669"/>
    <property type="project" value="TreeGrafter"/>
</dbReference>
<evidence type="ECO:0000256" key="4">
    <source>
        <dbReference type="ARBA" id="ARBA00023027"/>
    </source>
</evidence>
<dbReference type="OMA" id="SLYDCEE"/>
<dbReference type="GeneID" id="119723285"/>
<keyword evidence="6" id="KW-0732">Signal</keyword>
<comment type="similarity">
    <text evidence="1">Belongs to the ADP-ribosyl cyclase family.</text>
</comment>
<evidence type="ECO:0000313" key="8">
    <source>
        <dbReference type="Proteomes" id="UP000887568"/>
    </source>
</evidence>
<dbReference type="Gene3D" id="3.40.50.720">
    <property type="entry name" value="NAD(P)-binding Rossmann-like Domain"/>
    <property type="match status" value="1"/>
</dbReference>
<evidence type="ECO:0000256" key="6">
    <source>
        <dbReference type="SAM" id="SignalP"/>
    </source>
</evidence>
<proteinExistence type="inferred from homology"/>
<dbReference type="Gene3D" id="1.20.82.10">
    <property type="entry name" value="ADP Ribosyl Cyclase, Chain A, domain 1"/>
    <property type="match status" value="1"/>
</dbReference>
<dbReference type="Pfam" id="PF02267">
    <property type="entry name" value="Rib_hydrolayse"/>
    <property type="match status" value="1"/>
</dbReference>
<evidence type="ECO:0000256" key="2">
    <source>
        <dbReference type="ARBA" id="ARBA00022679"/>
    </source>
</evidence>
<accession>A0A913ZDB4</accession>
<name>A0A913ZDB4_PATMI</name>
<dbReference type="PANTHER" id="PTHR10912:SF7">
    <property type="entry name" value="ADP-RIBOSYL CYCLASE_CYCLIC ADP-RIBOSE HYDROLASE"/>
    <property type="match status" value="1"/>
</dbReference>
<dbReference type="RefSeq" id="XP_038049767.1">
    <property type="nucleotide sequence ID" value="XM_038193839.1"/>
</dbReference>
<sequence length="320" mass="35373">MKLLNILVLLVLVGLCCGQYMERLSRRKRESCFPESTGTTPFIKEIFLGRCLELQTETAIPNACPQSPVNCTLLWDVFHDAIAYKDPCAIPLDAYREFIAAVPHQLPADKSMFWSGTSYIVHEYTEAANDLLTLEDTLLGYMVDGLQWCSSTDASSTGLNYQECPDFWQEGCAVASTAFYTATSSAIGRQATGVITVMLDATRTDGAYRNDSFFAKYEFPNMDPEKVTRGDIILVNRLGNPIVETCGTGSVAVLERLFTEKGIEWTCTDNDERVYHVQCSKDPTHTECITPADVTGSSATSRPSLIILAMILVCMVAELM</sequence>
<dbReference type="EnsemblMetazoa" id="XM_038193839.1">
    <property type="protein sequence ID" value="XP_038049767.1"/>
    <property type="gene ID" value="LOC119723285"/>
</dbReference>
<dbReference type="SUPFAM" id="SSF52309">
    <property type="entry name" value="N-(deoxy)ribosyltransferase-like"/>
    <property type="match status" value="1"/>
</dbReference>
<reference evidence="7" key="1">
    <citation type="submission" date="2022-11" db="UniProtKB">
        <authorList>
            <consortium name="EnsemblMetazoa"/>
        </authorList>
    </citation>
    <scope>IDENTIFICATION</scope>
</reference>
<dbReference type="GO" id="GO:0061809">
    <property type="term" value="F:NAD+ nucleosidase activity, cyclic ADP-ribose generating"/>
    <property type="evidence" value="ECO:0007669"/>
    <property type="project" value="InterPro"/>
</dbReference>
<dbReference type="InterPro" id="IPR003193">
    <property type="entry name" value="ADP-ribosyl_cyclase"/>
</dbReference>
<dbReference type="GO" id="GO:0016849">
    <property type="term" value="F:phosphorus-oxygen lyase activity"/>
    <property type="evidence" value="ECO:0007669"/>
    <property type="project" value="TreeGrafter"/>
</dbReference>
<dbReference type="Proteomes" id="UP000887568">
    <property type="component" value="Unplaced"/>
</dbReference>
<evidence type="ECO:0000256" key="3">
    <source>
        <dbReference type="ARBA" id="ARBA00022801"/>
    </source>
</evidence>
<keyword evidence="5" id="KW-1015">Disulfide bond</keyword>
<evidence type="ECO:0000256" key="1">
    <source>
        <dbReference type="ARBA" id="ARBA00005406"/>
    </source>
</evidence>
<keyword evidence="8" id="KW-1185">Reference proteome</keyword>
<dbReference type="PANTHER" id="PTHR10912">
    <property type="entry name" value="ADP-RIBOSYL CYCLASE"/>
    <property type="match status" value="1"/>
</dbReference>